<keyword evidence="4 8" id="KW-0808">Transferase</keyword>
<evidence type="ECO:0000256" key="6">
    <source>
        <dbReference type="SAM" id="Phobius"/>
    </source>
</evidence>
<feature type="transmembrane region" description="Helical" evidence="6">
    <location>
        <begin position="335"/>
        <end position="354"/>
    </location>
</feature>
<organism evidence="8 9">
    <name type="scientific">Terriglobus saanensis (strain ATCC BAA-1853 / DSM 23119 / SP1PR4)</name>
    <dbReference type="NCBI Taxonomy" id="401053"/>
    <lineage>
        <taxon>Bacteria</taxon>
        <taxon>Pseudomonadati</taxon>
        <taxon>Acidobacteriota</taxon>
        <taxon>Terriglobia</taxon>
        <taxon>Terriglobales</taxon>
        <taxon>Acidobacteriaceae</taxon>
        <taxon>Terriglobus</taxon>
    </lineage>
</organism>
<feature type="transmembrane region" description="Helical" evidence="6">
    <location>
        <begin position="280"/>
        <end position="300"/>
    </location>
</feature>
<dbReference type="Gene3D" id="3.90.550.10">
    <property type="entry name" value="Spore Coat Polysaccharide Biosynthesis Protein SpsA, Chain A"/>
    <property type="match status" value="1"/>
</dbReference>
<feature type="transmembrane region" description="Helical" evidence="6">
    <location>
        <begin position="306"/>
        <end position="323"/>
    </location>
</feature>
<dbReference type="EMBL" id="CP002467">
    <property type="protein sequence ID" value="ADV84413.1"/>
    <property type="molecule type" value="Genomic_DNA"/>
</dbReference>
<dbReference type="HOGENOM" id="CLU_038143_0_0_0"/>
<gene>
    <name evidence="8" type="ordered locus">AciPR4_3661</name>
</gene>
<dbReference type="InterPro" id="IPR029044">
    <property type="entry name" value="Nucleotide-diphossugar_trans"/>
</dbReference>
<comment type="subcellular location">
    <subcellularLocation>
        <location evidence="1">Cell membrane</location>
    </subcellularLocation>
</comment>
<evidence type="ECO:0000313" key="8">
    <source>
        <dbReference type="EMBL" id="ADV84413.1"/>
    </source>
</evidence>
<dbReference type="GO" id="GO:0005886">
    <property type="term" value="C:plasma membrane"/>
    <property type="evidence" value="ECO:0007669"/>
    <property type="project" value="UniProtKB-SubCell"/>
</dbReference>
<evidence type="ECO:0000256" key="3">
    <source>
        <dbReference type="ARBA" id="ARBA00022676"/>
    </source>
</evidence>
<keyword evidence="6" id="KW-1133">Transmembrane helix</keyword>
<keyword evidence="3" id="KW-0328">Glycosyltransferase</keyword>
<keyword evidence="6" id="KW-0812">Transmembrane</keyword>
<dbReference type="STRING" id="401053.AciPR4_3661"/>
<keyword evidence="2" id="KW-1003">Cell membrane</keyword>
<name>E8V0D0_TERSS</name>
<dbReference type="eggNOG" id="COG1215">
    <property type="taxonomic scope" value="Bacteria"/>
</dbReference>
<dbReference type="RefSeq" id="WP_013570143.1">
    <property type="nucleotide sequence ID" value="NC_014963.1"/>
</dbReference>
<dbReference type="Pfam" id="PF00535">
    <property type="entry name" value="Glycos_transf_2"/>
    <property type="match status" value="1"/>
</dbReference>
<dbReference type="Proteomes" id="UP000006844">
    <property type="component" value="Chromosome"/>
</dbReference>
<sequence>MLALSIAAALCALIPATMFCLNLLEYRTPPPSETCESITLIFPVRNEAAGITSALKHALATTHTTLEIIVLDDHSTDNTAQIVQTLALTHNQIRLIPSAPLPTDWNGKQHACWQGAQHATHDLLCFVDADVRLSPESLPRMAAFLQQTKAELVSGFPLQQTLTPLEYLLLPLIHFILLGLLPMRQMARSTSVAYAAGCGQFLLCRRPSYFATGGHSAIRQTMHDGLLLPRLFRQHGHLTRLADLTNLATCRMYTNTRDTWNGLSKNATEGMATPALLRPLTLLFALGQIFPLPLLAASLYKHNTAATILSATALALSYLPRILGVLRFRHSIKGALLHPLGIGTLLALQWTALIQKARGKTATWKNRTYPAN</sequence>
<keyword evidence="9" id="KW-1185">Reference proteome</keyword>
<dbReference type="AlphaFoldDB" id="E8V0D0"/>
<evidence type="ECO:0000313" key="9">
    <source>
        <dbReference type="Proteomes" id="UP000006844"/>
    </source>
</evidence>
<accession>E8V0D0</accession>
<keyword evidence="5 6" id="KW-0472">Membrane</keyword>
<proteinExistence type="predicted"/>
<reference evidence="8 9" key="1">
    <citation type="journal article" date="2012" name="Stand. Genomic Sci.">
        <title>Complete genome sequence of Terriglobus saanensis type strain SP1PR4(T), an Acidobacteria from tundra soil.</title>
        <authorList>
            <person name="Rawat S.R."/>
            <person name="Mannisto M.K."/>
            <person name="Starovoytov V."/>
            <person name="Goodwin L."/>
            <person name="Nolan M."/>
            <person name="Hauser L."/>
            <person name="Land M."/>
            <person name="Davenport K.W."/>
            <person name="Woyke T."/>
            <person name="Haggblom M.M."/>
        </authorList>
    </citation>
    <scope>NUCLEOTIDE SEQUENCE</scope>
    <source>
        <strain evidence="9">ATCC BAA-1853 / DSM 23119 / SP1PR4</strain>
    </source>
</reference>
<dbReference type="CDD" id="cd00761">
    <property type="entry name" value="Glyco_tranf_GTA_type"/>
    <property type="match status" value="1"/>
</dbReference>
<feature type="domain" description="Glycosyltransferase 2-like" evidence="7">
    <location>
        <begin position="40"/>
        <end position="173"/>
    </location>
</feature>
<dbReference type="KEGG" id="tsa:AciPR4_3661"/>
<evidence type="ECO:0000256" key="2">
    <source>
        <dbReference type="ARBA" id="ARBA00022475"/>
    </source>
</evidence>
<dbReference type="GO" id="GO:0016757">
    <property type="term" value="F:glycosyltransferase activity"/>
    <property type="evidence" value="ECO:0007669"/>
    <property type="project" value="UniProtKB-KW"/>
</dbReference>
<dbReference type="PANTHER" id="PTHR43646:SF2">
    <property type="entry name" value="GLYCOSYLTRANSFERASE 2-LIKE DOMAIN-CONTAINING PROTEIN"/>
    <property type="match status" value="1"/>
</dbReference>
<dbReference type="InterPro" id="IPR001173">
    <property type="entry name" value="Glyco_trans_2-like"/>
</dbReference>
<evidence type="ECO:0000256" key="1">
    <source>
        <dbReference type="ARBA" id="ARBA00004236"/>
    </source>
</evidence>
<evidence type="ECO:0000259" key="7">
    <source>
        <dbReference type="Pfam" id="PF00535"/>
    </source>
</evidence>
<evidence type="ECO:0000256" key="4">
    <source>
        <dbReference type="ARBA" id="ARBA00022679"/>
    </source>
</evidence>
<evidence type="ECO:0000256" key="5">
    <source>
        <dbReference type="ARBA" id="ARBA00023136"/>
    </source>
</evidence>
<dbReference type="OrthoDB" id="9806525at2"/>
<dbReference type="SUPFAM" id="SSF53448">
    <property type="entry name" value="Nucleotide-diphospho-sugar transferases"/>
    <property type="match status" value="1"/>
</dbReference>
<dbReference type="PANTHER" id="PTHR43646">
    <property type="entry name" value="GLYCOSYLTRANSFERASE"/>
    <property type="match status" value="1"/>
</dbReference>
<protein>
    <submittedName>
        <fullName evidence="8">Glycosyl transferase family 2</fullName>
    </submittedName>
</protein>